<keyword evidence="7" id="KW-0677">Repeat</keyword>
<dbReference type="Proteomes" id="UP000256334">
    <property type="component" value="Unassembled WGS sequence"/>
</dbReference>
<evidence type="ECO:0000256" key="12">
    <source>
        <dbReference type="PIRSR" id="PIRSR000018-51"/>
    </source>
</evidence>
<keyword evidence="6 14" id="KW-0732">Signal</keyword>
<feature type="domain" description="Cytochrome c" evidence="15">
    <location>
        <begin position="29"/>
        <end position="132"/>
    </location>
</feature>
<dbReference type="Pfam" id="PF13442">
    <property type="entry name" value="Cytochrome_CBB3"/>
    <property type="match status" value="1"/>
</dbReference>
<dbReference type="GO" id="GO:0005886">
    <property type="term" value="C:plasma membrane"/>
    <property type="evidence" value="ECO:0007669"/>
    <property type="project" value="UniProtKB-SubCell"/>
</dbReference>
<keyword evidence="17" id="KW-1185">Reference proteome</keyword>
<feature type="binding site" description="covalent" evidence="11">
    <location>
        <position position="337"/>
    </location>
    <ligand>
        <name>heme c</name>
        <dbReference type="ChEBI" id="CHEBI:61717"/>
        <label>3</label>
    </ligand>
</feature>
<dbReference type="InterPro" id="IPR008168">
    <property type="entry name" value="Cyt_C_IC"/>
</dbReference>
<keyword evidence="10" id="KW-0472">Membrane</keyword>
<feature type="binding site" description="covalent" evidence="11">
    <location>
        <position position="190"/>
    </location>
    <ligand>
        <name>heme c</name>
        <dbReference type="ChEBI" id="CHEBI:61717"/>
        <label>2</label>
    </ligand>
</feature>
<dbReference type="RefSeq" id="WP_211308768.1">
    <property type="nucleotide sequence ID" value="NZ_QRDJ01000006.1"/>
</dbReference>
<evidence type="ECO:0000256" key="14">
    <source>
        <dbReference type="SAM" id="SignalP"/>
    </source>
</evidence>
<keyword evidence="9 12" id="KW-0408">Iron</keyword>
<evidence type="ECO:0000256" key="11">
    <source>
        <dbReference type="PIRSR" id="PIRSR000018-50"/>
    </source>
</evidence>
<evidence type="ECO:0000256" key="1">
    <source>
        <dbReference type="ARBA" id="ARBA00004236"/>
    </source>
</evidence>
<evidence type="ECO:0000256" key="9">
    <source>
        <dbReference type="ARBA" id="ARBA00023004"/>
    </source>
</evidence>
<dbReference type="EMBL" id="QRDJ01000006">
    <property type="protein sequence ID" value="REC96622.1"/>
    <property type="molecule type" value="Genomic_DNA"/>
</dbReference>
<feature type="binding site" description="covalent" evidence="11">
    <location>
        <position position="46"/>
    </location>
    <ligand>
        <name>heme c</name>
        <dbReference type="ChEBI" id="CHEBI:61717"/>
        <label>1</label>
    </ligand>
</feature>
<feature type="signal peptide" evidence="14">
    <location>
        <begin position="1"/>
        <end position="24"/>
    </location>
</feature>
<dbReference type="GO" id="GO:0005506">
    <property type="term" value="F:iron ion binding"/>
    <property type="evidence" value="ECO:0007669"/>
    <property type="project" value="InterPro"/>
</dbReference>
<evidence type="ECO:0000256" key="2">
    <source>
        <dbReference type="ARBA" id="ARBA00022448"/>
    </source>
</evidence>
<keyword evidence="3" id="KW-1003">Cell membrane</keyword>
<accession>A0A3D9E0N9</accession>
<evidence type="ECO:0000256" key="7">
    <source>
        <dbReference type="ARBA" id="ARBA00022737"/>
    </source>
</evidence>
<dbReference type="InterPro" id="IPR014353">
    <property type="entry name" value="Membr-bd_ADH_cyt_c"/>
</dbReference>
<comment type="caution">
    <text evidence="16">The sequence shown here is derived from an EMBL/GenBank/DDBJ whole genome shotgun (WGS) entry which is preliminary data.</text>
</comment>
<keyword evidence="5 12" id="KW-0479">Metal-binding</keyword>
<dbReference type="GO" id="GO:0020037">
    <property type="term" value="F:heme binding"/>
    <property type="evidence" value="ECO:0007669"/>
    <property type="project" value="InterPro"/>
</dbReference>
<dbReference type="PANTHER" id="PTHR35008:SF8">
    <property type="entry name" value="ALCOHOL DEHYDROGENASE CYTOCHROME C SUBUNIT"/>
    <property type="match status" value="1"/>
</dbReference>
<feature type="binding site" description="axial binding residue" evidence="12">
    <location>
        <position position="338"/>
    </location>
    <ligand>
        <name>heme c</name>
        <dbReference type="ChEBI" id="CHEBI:61717"/>
        <label>3</label>
    </ligand>
    <ligandPart>
        <name>Fe</name>
        <dbReference type="ChEBI" id="CHEBI:18248"/>
    </ligandPart>
</feature>
<dbReference type="GO" id="GO:0016614">
    <property type="term" value="F:oxidoreductase activity, acting on CH-OH group of donors"/>
    <property type="evidence" value="ECO:0007669"/>
    <property type="project" value="InterPro"/>
</dbReference>
<gene>
    <name evidence="16" type="ORF">C8D72_1318</name>
</gene>
<protein>
    <submittedName>
        <fullName evidence="16">Mono/diheme cytochrome c family protein</fullName>
    </submittedName>
</protein>
<feature type="domain" description="Cytochrome c" evidence="15">
    <location>
        <begin position="321"/>
        <end position="411"/>
    </location>
</feature>
<dbReference type="Gene3D" id="1.10.760.10">
    <property type="entry name" value="Cytochrome c-like domain"/>
    <property type="match status" value="3"/>
</dbReference>
<dbReference type="GO" id="GO:0009055">
    <property type="term" value="F:electron transfer activity"/>
    <property type="evidence" value="ECO:0007669"/>
    <property type="project" value="InterPro"/>
</dbReference>
<evidence type="ECO:0000313" key="17">
    <source>
        <dbReference type="Proteomes" id="UP000256334"/>
    </source>
</evidence>
<reference evidence="16 17" key="1">
    <citation type="submission" date="2018-07" db="EMBL/GenBank/DDBJ databases">
        <title>Genomic Encyclopedia of Type Strains, Phase IV (KMG-IV): sequencing the most valuable type-strain genomes for metagenomic binning, comparative biology and taxonomic classification.</title>
        <authorList>
            <person name="Goeker M."/>
        </authorList>
    </citation>
    <scope>NUCLEOTIDE SEQUENCE [LARGE SCALE GENOMIC DNA]</scope>
    <source>
        <strain evidence="16 17">DSM 14324</strain>
    </source>
</reference>
<evidence type="ECO:0000256" key="5">
    <source>
        <dbReference type="ARBA" id="ARBA00022723"/>
    </source>
</evidence>
<evidence type="ECO:0000256" key="13">
    <source>
        <dbReference type="SAM" id="MobiDB-lite"/>
    </source>
</evidence>
<dbReference type="PIRSF" id="PIRSF000018">
    <property type="entry name" value="Mb_ADH_cyt_c"/>
    <property type="match status" value="1"/>
</dbReference>
<feature type="binding site" description="covalent" evidence="11">
    <location>
        <position position="334"/>
    </location>
    <ligand>
        <name>heme c</name>
        <dbReference type="ChEBI" id="CHEBI:61717"/>
        <label>3</label>
    </ligand>
</feature>
<feature type="chain" id="PRO_5017835460" evidence="14">
    <location>
        <begin position="25"/>
        <end position="452"/>
    </location>
</feature>
<evidence type="ECO:0000256" key="6">
    <source>
        <dbReference type="ARBA" id="ARBA00022729"/>
    </source>
</evidence>
<comment type="subcellular location">
    <subcellularLocation>
        <location evidence="1">Cell membrane</location>
    </subcellularLocation>
</comment>
<dbReference type="Pfam" id="PF00034">
    <property type="entry name" value="Cytochrom_C"/>
    <property type="match status" value="1"/>
</dbReference>
<evidence type="ECO:0000259" key="15">
    <source>
        <dbReference type="PROSITE" id="PS51007"/>
    </source>
</evidence>
<evidence type="ECO:0000256" key="8">
    <source>
        <dbReference type="ARBA" id="ARBA00022982"/>
    </source>
</evidence>
<feature type="binding site" description="axial binding residue" evidence="12">
    <location>
        <position position="194"/>
    </location>
    <ligand>
        <name>heme c</name>
        <dbReference type="ChEBI" id="CHEBI:61717"/>
        <label>2</label>
    </ligand>
    <ligandPart>
        <name>Fe</name>
        <dbReference type="ChEBI" id="CHEBI:18248"/>
    </ligandPart>
</feature>
<dbReference type="InterPro" id="IPR009056">
    <property type="entry name" value="Cyt_c-like_dom"/>
</dbReference>
<dbReference type="AlphaFoldDB" id="A0A3D9E0N9"/>
<dbReference type="InterPro" id="IPR036909">
    <property type="entry name" value="Cyt_c-like_dom_sf"/>
</dbReference>
<evidence type="ECO:0000256" key="4">
    <source>
        <dbReference type="ARBA" id="ARBA00022617"/>
    </source>
</evidence>
<dbReference type="SUPFAM" id="SSF46626">
    <property type="entry name" value="Cytochrome c"/>
    <property type="match status" value="3"/>
</dbReference>
<name>A0A3D9E0N9_9GAMM</name>
<organism evidence="16 17">
    <name type="scientific">Kushneria indalinina DSM 14324</name>
    <dbReference type="NCBI Taxonomy" id="1122140"/>
    <lineage>
        <taxon>Bacteria</taxon>
        <taxon>Pseudomonadati</taxon>
        <taxon>Pseudomonadota</taxon>
        <taxon>Gammaproteobacteria</taxon>
        <taxon>Oceanospirillales</taxon>
        <taxon>Halomonadaceae</taxon>
        <taxon>Kushneria</taxon>
    </lineage>
</organism>
<sequence>MNRKEIMAVLAGITTLTMASASSAADSDETVKRGEYLARAGDCVACHTAPGGEEFAGGLGIESPFGMIYSTNITPDSETGIGDWSEEEFAAALRDGKRADGANLYPAMPYPAYAKVSDEDIHALYVYFMEGVEPVRHQPEETSLSFPFNQRWGISAWNWLFADAEVFEPEADRSEQLNRGAYLVEGLGHCGSCHTPRGLAQQEKALDDNGGDDYLAGADLNDWWAPSLRGGEGGDGRGLESWSAEEIAEYLKTGRNVHATVGGEMTSVVAHSTSHLSDEDLGSIGLYLKSLPANPAGKDATTADQRREASEKTQAKLSAARDLSEGERLYLDNCSACHFNDGMGAERVFPPIDGNALANADNPSGLIHTILAGAQPPSTPTIPAQLPMPGFAWRLSDDEVASLATFVRSAWGNDGGAVNADQVADVREELGEASLNRAVDPNGELNETDGAK</sequence>
<feature type="region of interest" description="Disordered" evidence="13">
    <location>
        <begin position="432"/>
        <end position="452"/>
    </location>
</feature>
<keyword evidence="4 11" id="KW-0349">Heme</keyword>
<dbReference type="PRINTS" id="PR00605">
    <property type="entry name" value="CYTCHROMECIC"/>
</dbReference>
<proteinExistence type="predicted"/>
<feature type="binding site" description="covalent" evidence="11">
    <location>
        <position position="43"/>
    </location>
    <ligand>
        <name>heme c</name>
        <dbReference type="ChEBI" id="CHEBI:61717"/>
        <label>1</label>
    </ligand>
</feature>
<evidence type="ECO:0000313" key="16">
    <source>
        <dbReference type="EMBL" id="REC96622.1"/>
    </source>
</evidence>
<comment type="cofactor">
    <cofactor evidence="11">
        <name>heme c</name>
        <dbReference type="ChEBI" id="CHEBI:61717"/>
    </cofactor>
    <text evidence="11">Binds 3 heme c groups covalently per subunit.</text>
</comment>
<feature type="binding site" description="covalent" evidence="11">
    <location>
        <position position="193"/>
    </location>
    <ligand>
        <name>heme c</name>
        <dbReference type="ChEBI" id="CHEBI:61717"/>
        <label>2</label>
    </ligand>
</feature>
<keyword evidence="8" id="KW-0249">Electron transport</keyword>
<feature type="domain" description="Cytochrome c" evidence="15">
    <location>
        <begin position="175"/>
        <end position="292"/>
    </location>
</feature>
<feature type="binding site" description="axial binding residue" evidence="12">
    <location>
        <position position="47"/>
    </location>
    <ligand>
        <name>heme c</name>
        <dbReference type="ChEBI" id="CHEBI:61717"/>
        <label>1</label>
    </ligand>
    <ligandPart>
        <name>Fe</name>
        <dbReference type="ChEBI" id="CHEBI:18248"/>
    </ligandPart>
</feature>
<dbReference type="PANTHER" id="PTHR35008">
    <property type="entry name" value="BLL4482 PROTEIN-RELATED"/>
    <property type="match status" value="1"/>
</dbReference>
<evidence type="ECO:0000256" key="3">
    <source>
        <dbReference type="ARBA" id="ARBA00022475"/>
    </source>
</evidence>
<dbReference type="PROSITE" id="PS51007">
    <property type="entry name" value="CYTC"/>
    <property type="match status" value="3"/>
</dbReference>
<dbReference type="InterPro" id="IPR051459">
    <property type="entry name" value="Cytochrome_c-type_DH"/>
</dbReference>
<evidence type="ECO:0000256" key="10">
    <source>
        <dbReference type="ARBA" id="ARBA00023136"/>
    </source>
</evidence>
<keyword evidence="2" id="KW-0813">Transport</keyword>